<sequence>MTIEVEAEDAKLVTLARASRARTSAVQGAAVRDQDGRTYTAATIRLESLELEALDLAVAMAVSSGATSLEAGAVVGPEDRLVNLDAFRELAGEGTPVFSAFPDGTVHAVKHS</sequence>
<protein>
    <submittedName>
        <fullName evidence="1">Cytidine deaminase</fullName>
    </submittedName>
</protein>
<evidence type="ECO:0000313" key="1">
    <source>
        <dbReference type="EMBL" id="GAA1726650.1"/>
    </source>
</evidence>
<reference evidence="1 2" key="1">
    <citation type="journal article" date="2019" name="Int. J. Syst. Evol. Microbiol.">
        <title>The Global Catalogue of Microorganisms (GCM) 10K type strain sequencing project: providing services to taxonomists for standard genome sequencing and annotation.</title>
        <authorList>
            <consortium name="The Broad Institute Genomics Platform"/>
            <consortium name="The Broad Institute Genome Sequencing Center for Infectious Disease"/>
            <person name="Wu L."/>
            <person name="Ma J."/>
        </authorList>
    </citation>
    <scope>NUCLEOTIDE SEQUENCE [LARGE SCALE GENOMIC DNA]</scope>
    <source>
        <strain evidence="1 2">JCM 13518</strain>
    </source>
</reference>
<dbReference type="Proteomes" id="UP001501057">
    <property type="component" value="Unassembled WGS sequence"/>
</dbReference>
<dbReference type="InterPro" id="IPR016193">
    <property type="entry name" value="Cytidine_deaminase-like"/>
</dbReference>
<accession>A0ABN2JGT5</accession>
<evidence type="ECO:0000313" key="2">
    <source>
        <dbReference type="Proteomes" id="UP001501057"/>
    </source>
</evidence>
<dbReference type="RefSeq" id="WP_344197222.1">
    <property type="nucleotide sequence ID" value="NZ_BAAAME010000002.1"/>
</dbReference>
<name>A0ABN2JGT5_9ACTN</name>
<dbReference type="SUPFAM" id="SSF53927">
    <property type="entry name" value="Cytidine deaminase-like"/>
    <property type="match status" value="1"/>
</dbReference>
<comment type="caution">
    <text evidence="1">The sequence shown here is derived from an EMBL/GenBank/DDBJ whole genome shotgun (WGS) entry which is preliminary data.</text>
</comment>
<dbReference type="EMBL" id="BAAAME010000002">
    <property type="protein sequence ID" value="GAA1726650.1"/>
    <property type="molecule type" value="Genomic_DNA"/>
</dbReference>
<proteinExistence type="predicted"/>
<dbReference type="Gene3D" id="3.40.140.10">
    <property type="entry name" value="Cytidine Deaminase, domain 2"/>
    <property type="match status" value="1"/>
</dbReference>
<gene>
    <name evidence="1" type="ORF">GCM10009710_04160</name>
</gene>
<keyword evidence="2" id="KW-1185">Reference proteome</keyword>
<organism evidence="1 2">
    <name type="scientific">Aeromicrobium alkaliterrae</name>
    <dbReference type="NCBI Taxonomy" id="302168"/>
    <lineage>
        <taxon>Bacteria</taxon>
        <taxon>Bacillati</taxon>
        <taxon>Actinomycetota</taxon>
        <taxon>Actinomycetes</taxon>
        <taxon>Propionibacteriales</taxon>
        <taxon>Nocardioidaceae</taxon>
        <taxon>Aeromicrobium</taxon>
    </lineage>
</organism>